<evidence type="ECO:0000259" key="1">
    <source>
        <dbReference type="Pfam" id="PF13358"/>
    </source>
</evidence>
<dbReference type="InterPro" id="IPR038717">
    <property type="entry name" value="Tc1-like_DDE_dom"/>
</dbReference>
<evidence type="ECO:0000313" key="2">
    <source>
        <dbReference type="EMBL" id="EGJ28849.1"/>
    </source>
</evidence>
<dbReference type="Pfam" id="PF13358">
    <property type="entry name" value="DDE_3"/>
    <property type="match status" value="1"/>
</dbReference>
<dbReference type="EMBL" id="GL890971">
    <property type="protein sequence ID" value="EGJ28849.1"/>
    <property type="molecule type" value="Genomic_DNA"/>
</dbReference>
<dbReference type="AlphaFoldDB" id="F4Y2K5"/>
<proteinExistence type="predicted"/>
<evidence type="ECO:0000313" key="3">
    <source>
        <dbReference type="Proteomes" id="UP000003959"/>
    </source>
</evidence>
<feature type="domain" description="Tc1-like transposase DDE" evidence="1">
    <location>
        <begin position="5"/>
        <end position="70"/>
    </location>
</feature>
<reference evidence="3" key="1">
    <citation type="journal article" date="2011" name="Proc. Natl. Acad. Sci. U.S.A.">
        <title>Genomic insights into the physiology and ecology of the marine filamentous cyanobacterium Lyngbya majuscula.</title>
        <authorList>
            <person name="Jones A.C."/>
            <person name="Monroe E.A."/>
            <person name="Podell S."/>
            <person name="Hess W.R."/>
            <person name="Klages S."/>
            <person name="Esquenazi E."/>
            <person name="Niessen S."/>
            <person name="Hoover H."/>
            <person name="Rothmann M."/>
            <person name="Lasken R.S."/>
            <person name="Yates J.R.III."/>
            <person name="Reinhardt R."/>
            <person name="Kube M."/>
            <person name="Burkart M.D."/>
            <person name="Allen E.E."/>
            <person name="Dorrestein P.C."/>
            <person name="Gerwick W.H."/>
            <person name="Gerwick L."/>
        </authorList>
    </citation>
    <scope>NUCLEOTIDE SEQUENCE [LARGE SCALE GENOMIC DNA]</scope>
    <source>
        <strain evidence="3">3L</strain>
    </source>
</reference>
<dbReference type="eggNOG" id="COG3335">
    <property type="taxonomic scope" value="Bacteria"/>
</dbReference>
<gene>
    <name evidence="2" type="ORF">LYNGBM3L_69340</name>
</gene>
<keyword evidence="3" id="KW-1185">Reference proteome</keyword>
<dbReference type="HOGENOM" id="CLU_2650498_0_0_3"/>
<dbReference type="Proteomes" id="UP000003959">
    <property type="component" value="Unassembled WGS sequence"/>
</dbReference>
<accession>F4Y2K5</accession>
<sequence>MDHRDDYGYGYSPKGERFHDLKSGRRKGRVNMIAALCGQQLLAPFTIECYCNREVFETWERNVLDSHLETRAETGD</sequence>
<protein>
    <recommendedName>
        <fullName evidence="1">Tc1-like transposase DDE domain-containing protein</fullName>
    </recommendedName>
</protein>
<organism evidence="2 3">
    <name type="scientific">Moorena producens 3L</name>
    <dbReference type="NCBI Taxonomy" id="489825"/>
    <lineage>
        <taxon>Bacteria</taxon>
        <taxon>Bacillati</taxon>
        <taxon>Cyanobacteriota</taxon>
        <taxon>Cyanophyceae</taxon>
        <taxon>Coleofasciculales</taxon>
        <taxon>Coleofasciculaceae</taxon>
        <taxon>Moorena</taxon>
    </lineage>
</organism>
<name>F4Y2K5_9CYAN</name>